<dbReference type="InterPro" id="IPR052708">
    <property type="entry name" value="PxpC"/>
</dbReference>
<reference evidence="6" key="1">
    <citation type="journal article" date="2020" name="Environ. Microbiol.">
        <title>The novel and transferable erm(51) gene confers Macrolides, Lincosamides, and Streptogramins B (MLSB) resistance to clonal Rhodococcus equi in the environment.</title>
        <authorList>
            <person name="Huber L."/>
            <person name="Giguere S."/>
            <person name="Slovis N.M."/>
            <person name="Alvarez-Narvaez S."/>
            <person name="Hart K.A."/>
            <person name="Greiter M."/>
            <person name="Morris E.R.A."/>
            <person name="Cohen N.D."/>
        </authorList>
    </citation>
    <scope>NUCLEOTIDE SEQUENCE</scope>
    <source>
        <strain evidence="6">Lh_116_1</strain>
        <strain evidence="5">Lh_141_1</strain>
        <strain evidence="7">Lh_16_1</strain>
    </source>
</reference>
<gene>
    <name evidence="5" type="ORF">GS505_18005</name>
    <name evidence="6" type="ORF">GS882_20130</name>
    <name evidence="7" type="ORF">GS947_05465</name>
</gene>
<dbReference type="InterPro" id="IPR003778">
    <property type="entry name" value="CT_A_B"/>
</dbReference>
<dbReference type="Proteomes" id="UP000605618">
    <property type="component" value="Unassembled WGS sequence"/>
</dbReference>
<evidence type="ECO:0000313" key="5">
    <source>
        <dbReference type="EMBL" id="NKS27670.1"/>
    </source>
</evidence>
<dbReference type="Pfam" id="PF02626">
    <property type="entry name" value="CT_A_B"/>
    <property type="match status" value="1"/>
</dbReference>
<evidence type="ECO:0000313" key="7">
    <source>
        <dbReference type="EMBL" id="NKW41078.1"/>
    </source>
</evidence>
<evidence type="ECO:0000259" key="4">
    <source>
        <dbReference type="SMART" id="SM00797"/>
    </source>
</evidence>
<keyword evidence="1" id="KW-0547">Nucleotide-binding</keyword>
<proteinExistence type="predicted"/>
<dbReference type="GO" id="GO:0005524">
    <property type="term" value="F:ATP binding"/>
    <property type="evidence" value="ECO:0007669"/>
    <property type="project" value="UniProtKB-KW"/>
</dbReference>
<sequence length="293" mass="30679">MRDNRRMAWLEVLRAGARTTVQDRGRPGHAALGVGASGAADVVAHDAANRLVGNGPDAATLEVTLGGLRARLHGDATVAVTGAPTPLTVNGVPRPLFSRLHLRDGDDIALGIAPAGLRTYLAVRGGIDVPPVLGSRATDTLSGIGPAPVRAEDRLPVGDAHRELPAEDFIPPPAPAADPVELRVRMGPRADWFTPASRSALVQRLWTVTTDTDRVGARLDGAGPLHRARTGELPSEGMVSGALQVPPNGMPVLFLADHPVTGGYPVIAVVLEDDIPAAAQLRPGCRIRFRKVL</sequence>
<dbReference type="Proteomes" id="UP000603463">
    <property type="component" value="Unassembled WGS sequence"/>
</dbReference>
<evidence type="ECO:0000256" key="2">
    <source>
        <dbReference type="ARBA" id="ARBA00022801"/>
    </source>
</evidence>
<feature type="domain" description="Carboxyltransferase" evidence="4">
    <location>
        <begin position="31"/>
        <end position="293"/>
    </location>
</feature>
<organism evidence="6 8">
    <name type="scientific">Rhodococcus hoagii</name>
    <name type="common">Corynebacterium equii</name>
    <dbReference type="NCBI Taxonomy" id="43767"/>
    <lineage>
        <taxon>Bacteria</taxon>
        <taxon>Bacillati</taxon>
        <taxon>Actinomycetota</taxon>
        <taxon>Actinomycetes</taxon>
        <taxon>Mycobacteriales</taxon>
        <taxon>Nocardiaceae</taxon>
        <taxon>Prescottella</taxon>
    </lineage>
</organism>
<dbReference type="GO" id="GO:0016787">
    <property type="term" value="F:hydrolase activity"/>
    <property type="evidence" value="ECO:0007669"/>
    <property type="project" value="UniProtKB-KW"/>
</dbReference>
<protein>
    <submittedName>
        <fullName evidence="6">5-oxoprolinase/urea amidolyase family protein</fullName>
    </submittedName>
</protein>
<comment type="caution">
    <text evidence="6">The sequence shown here is derived from an EMBL/GenBank/DDBJ whole genome shotgun (WGS) entry which is preliminary data.</text>
</comment>
<dbReference type="NCBIfam" id="TIGR00724">
    <property type="entry name" value="urea_amlyse_rel"/>
    <property type="match status" value="1"/>
</dbReference>
<dbReference type="EMBL" id="WUYZ01000005">
    <property type="protein sequence ID" value="NKS27670.1"/>
    <property type="molecule type" value="Genomic_DNA"/>
</dbReference>
<dbReference type="PANTHER" id="PTHR43309">
    <property type="entry name" value="5-OXOPROLINASE SUBUNIT C"/>
    <property type="match status" value="1"/>
</dbReference>
<dbReference type="SUPFAM" id="SSF50891">
    <property type="entry name" value="Cyclophilin-like"/>
    <property type="match status" value="1"/>
</dbReference>
<evidence type="ECO:0000256" key="1">
    <source>
        <dbReference type="ARBA" id="ARBA00022741"/>
    </source>
</evidence>
<evidence type="ECO:0000256" key="3">
    <source>
        <dbReference type="ARBA" id="ARBA00022840"/>
    </source>
</evidence>
<keyword evidence="2" id="KW-0378">Hydrolase</keyword>
<accession>A0A9Q5F331</accession>
<dbReference type="InterPro" id="IPR029000">
    <property type="entry name" value="Cyclophilin-like_dom_sf"/>
</dbReference>
<dbReference type="AlphaFoldDB" id="A0A9Q5F331"/>
<dbReference type="PANTHER" id="PTHR43309:SF3">
    <property type="entry name" value="5-OXOPROLINASE SUBUNIT C"/>
    <property type="match status" value="1"/>
</dbReference>
<dbReference type="Proteomes" id="UP000608063">
    <property type="component" value="Unassembled WGS sequence"/>
</dbReference>
<evidence type="ECO:0000313" key="6">
    <source>
        <dbReference type="EMBL" id="NKT80389.1"/>
    </source>
</evidence>
<dbReference type="SMART" id="SM00797">
    <property type="entry name" value="AHS2"/>
    <property type="match status" value="1"/>
</dbReference>
<dbReference type="EMBL" id="WVBC01000034">
    <property type="protein sequence ID" value="NKT80389.1"/>
    <property type="molecule type" value="Genomic_DNA"/>
</dbReference>
<evidence type="ECO:0000313" key="8">
    <source>
        <dbReference type="Proteomes" id="UP000603463"/>
    </source>
</evidence>
<name>A0A9Q5F331_RHOHA</name>
<dbReference type="Gene3D" id="2.40.100.10">
    <property type="entry name" value="Cyclophilin-like"/>
    <property type="match status" value="1"/>
</dbReference>
<keyword evidence="3" id="KW-0067">ATP-binding</keyword>
<dbReference type="EMBL" id="WVDC01000001">
    <property type="protein sequence ID" value="NKW41078.1"/>
    <property type="molecule type" value="Genomic_DNA"/>
</dbReference>